<gene>
    <name evidence="2" type="ORF">ACFO4O_16125</name>
</gene>
<dbReference type="SUPFAM" id="SSF55729">
    <property type="entry name" value="Acyl-CoA N-acyltransferases (Nat)"/>
    <property type="match status" value="1"/>
</dbReference>
<dbReference type="Pfam" id="PF00583">
    <property type="entry name" value="Acetyltransf_1"/>
    <property type="match status" value="1"/>
</dbReference>
<dbReference type="PROSITE" id="PS51186">
    <property type="entry name" value="GNAT"/>
    <property type="match status" value="1"/>
</dbReference>
<dbReference type="Gene3D" id="3.40.630.30">
    <property type="match status" value="1"/>
</dbReference>
<accession>A0ABV9M0T4</accession>
<dbReference type="InterPro" id="IPR000182">
    <property type="entry name" value="GNAT_dom"/>
</dbReference>
<proteinExistence type="predicted"/>
<sequence>MDKNTVSINTQDEFDNIELVFSMSAHYEHLLTWLPKGEAFVRWAGPSLDYPEDAASFEASLVVGNYQSYTLINASGDTPEILGFGQIQIWSSRAHLGRLIIAPQYRGRGLSYILVNLLIEKAAAQHNITSVSLFVYKDNLPAVTSYQNLGFVPSAYPKEVTFVEGCSFMTLDY</sequence>
<evidence type="ECO:0000259" key="1">
    <source>
        <dbReference type="PROSITE" id="PS51186"/>
    </source>
</evidence>
<evidence type="ECO:0000313" key="3">
    <source>
        <dbReference type="Proteomes" id="UP001595897"/>
    </source>
</evidence>
<dbReference type="EMBL" id="JBHSGU010000019">
    <property type="protein sequence ID" value="MFC4701684.1"/>
    <property type="molecule type" value="Genomic_DNA"/>
</dbReference>
<comment type="caution">
    <text evidence="2">The sequence shown here is derived from an EMBL/GenBank/DDBJ whole genome shotgun (WGS) entry which is preliminary data.</text>
</comment>
<dbReference type="RefSeq" id="WP_382410393.1">
    <property type="nucleotide sequence ID" value="NZ_JBHSGU010000019.1"/>
</dbReference>
<keyword evidence="3" id="KW-1185">Reference proteome</keyword>
<organism evidence="2 3">
    <name type="scientific">Glaciecola siphonariae</name>
    <dbReference type="NCBI Taxonomy" id="521012"/>
    <lineage>
        <taxon>Bacteria</taxon>
        <taxon>Pseudomonadati</taxon>
        <taxon>Pseudomonadota</taxon>
        <taxon>Gammaproteobacteria</taxon>
        <taxon>Alteromonadales</taxon>
        <taxon>Alteromonadaceae</taxon>
        <taxon>Glaciecola</taxon>
    </lineage>
</organism>
<dbReference type="InterPro" id="IPR016181">
    <property type="entry name" value="Acyl_CoA_acyltransferase"/>
</dbReference>
<feature type="domain" description="N-acetyltransferase" evidence="1">
    <location>
        <begin position="18"/>
        <end position="172"/>
    </location>
</feature>
<name>A0ABV9M0T4_9ALTE</name>
<dbReference type="Proteomes" id="UP001595897">
    <property type="component" value="Unassembled WGS sequence"/>
</dbReference>
<protein>
    <submittedName>
        <fullName evidence="2">GNAT family N-acetyltransferase</fullName>
    </submittedName>
</protein>
<evidence type="ECO:0000313" key="2">
    <source>
        <dbReference type="EMBL" id="MFC4701684.1"/>
    </source>
</evidence>
<dbReference type="CDD" id="cd04301">
    <property type="entry name" value="NAT_SF"/>
    <property type="match status" value="1"/>
</dbReference>
<reference evidence="3" key="1">
    <citation type="journal article" date="2019" name="Int. J. Syst. Evol. Microbiol.">
        <title>The Global Catalogue of Microorganisms (GCM) 10K type strain sequencing project: providing services to taxonomists for standard genome sequencing and annotation.</title>
        <authorList>
            <consortium name="The Broad Institute Genomics Platform"/>
            <consortium name="The Broad Institute Genome Sequencing Center for Infectious Disease"/>
            <person name="Wu L."/>
            <person name="Ma J."/>
        </authorList>
    </citation>
    <scope>NUCLEOTIDE SEQUENCE [LARGE SCALE GENOMIC DNA]</scope>
    <source>
        <strain evidence="3">KACC 12507</strain>
    </source>
</reference>